<name>A0A1J5QM62_9ZZZZ</name>
<reference evidence="1" key="1">
    <citation type="submission" date="2016-10" db="EMBL/GenBank/DDBJ databases">
        <title>Sequence of Gallionella enrichment culture.</title>
        <authorList>
            <person name="Poehlein A."/>
            <person name="Muehling M."/>
            <person name="Daniel R."/>
        </authorList>
    </citation>
    <scope>NUCLEOTIDE SEQUENCE</scope>
</reference>
<comment type="caution">
    <text evidence="1">The sequence shown here is derived from an EMBL/GenBank/DDBJ whole genome shotgun (WGS) entry which is preliminary data.</text>
</comment>
<protein>
    <submittedName>
        <fullName evidence="1">Uncharacterized protein</fullName>
    </submittedName>
</protein>
<dbReference type="AlphaFoldDB" id="A0A1J5QM62"/>
<gene>
    <name evidence="1" type="ORF">GALL_371760</name>
</gene>
<dbReference type="Pfam" id="PF22278">
    <property type="entry name" value="DUF6958"/>
    <property type="match status" value="1"/>
</dbReference>
<dbReference type="EMBL" id="MLJW01000976">
    <property type="protein sequence ID" value="OIQ81052.1"/>
    <property type="molecule type" value="Genomic_DNA"/>
</dbReference>
<accession>A0A1J5QM62</accession>
<organism evidence="1">
    <name type="scientific">mine drainage metagenome</name>
    <dbReference type="NCBI Taxonomy" id="410659"/>
    <lineage>
        <taxon>unclassified sequences</taxon>
        <taxon>metagenomes</taxon>
        <taxon>ecological metagenomes</taxon>
    </lineage>
</organism>
<dbReference type="InterPro" id="IPR054233">
    <property type="entry name" value="DUF6958"/>
</dbReference>
<evidence type="ECO:0000313" key="1">
    <source>
        <dbReference type="EMBL" id="OIQ81052.1"/>
    </source>
</evidence>
<sequence length="102" mass="11393">MTTGKNAAKILVENANHPGLKRNLDAAKYDAVKLALLKVLPKKSPGLTQIQLRGEAAYHLPEHLFPNGEKSAWWIKSVQLDLEAKGTIVREKGVHPLRWHRA</sequence>
<proteinExistence type="predicted"/>